<keyword evidence="2" id="KW-1185">Reference proteome</keyword>
<keyword evidence="1" id="KW-0808">Transferase</keyword>
<reference evidence="1" key="1">
    <citation type="submission" date="2023-02" db="EMBL/GenBank/DDBJ databases">
        <title>Genome of toxic invasive species Heracleum sosnowskyi carries increased number of genes despite the absence of recent whole-genome duplications.</title>
        <authorList>
            <person name="Schelkunov M."/>
            <person name="Shtratnikova V."/>
            <person name="Makarenko M."/>
            <person name="Klepikova A."/>
            <person name="Omelchenko D."/>
            <person name="Novikova G."/>
            <person name="Obukhova E."/>
            <person name="Bogdanov V."/>
            <person name="Penin A."/>
            <person name="Logacheva M."/>
        </authorList>
    </citation>
    <scope>NUCLEOTIDE SEQUENCE</scope>
    <source>
        <strain evidence="1">Hsosn_3</strain>
        <tissue evidence="1">Leaf</tissue>
    </source>
</reference>
<protein>
    <submittedName>
        <fullName evidence="1">Guanylate kinase</fullName>
    </submittedName>
</protein>
<dbReference type="PANTHER" id="PTHR31579">
    <property type="entry name" value="OS03G0796600 PROTEIN"/>
    <property type="match status" value="1"/>
</dbReference>
<reference evidence="1" key="2">
    <citation type="submission" date="2023-05" db="EMBL/GenBank/DDBJ databases">
        <authorList>
            <person name="Schelkunov M.I."/>
        </authorList>
    </citation>
    <scope>NUCLEOTIDE SEQUENCE</scope>
    <source>
        <strain evidence="1">Hsosn_3</strain>
        <tissue evidence="1">Leaf</tissue>
    </source>
</reference>
<evidence type="ECO:0000313" key="1">
    <source>
        <dbReference type="EMBL" id="KAK1349827.1"/>
    </source>
</evidence>
<accession>A0AAD8LWS4</accession>
<evidence type="ECO:0000313" key="2">
    <source>
        <dbReference type="Proteomes" id="UP001237642"/>
    </source>
</evidence>
<dbReference type="EMBL" id="JAUIZM010000076">
    <property type="protein sequence ID" value="KAK1349827.1"/>
    <property type="molecule type" value="Genomic_DNA"/>
</dbReference>
<organism evidence="1 2">
    <name type="scientific">Heracleum sosnowskyi</name>
    <dbReference type="NCBI Taxonomy" id="360622"/>
    <lineage>
        <taxon>Eukaryota</taxon>
        <taxon>Viridiplantae</taxon>
        <taxon>Streptophyta</taxon>
        <taxon>Embryophyta</taxon>
        <taxon>Tracheophyta</taxon>
        <taxon>Spermatophyta</taxon>
        <taxon>Magnoliopsida</taxon>
        <taxon>eudicotyledons</taxon>
        <taxon>Gunneridae</taxon>
        <taxon>Pentapetalae</taxon>
        <taxon>asterids</taxon>
        <taxon>campanulids</taxon>
        <taxon>Apiales</taxon>
        <taxon>Apiaceae</taxon>
        <taxon>Apioideae</taxon>
        <taxon>apioid superclade</taxon>
        <taxon>Tordylieae</taxon>
        <taxon>Tordyliinae</taxon>
        <taxon>Heracleum</taxon>
    </lineage>
</organism>
<sequence>MPPLKIQPIDSESYGESLIRNEAATKPVMKSRFKRLFDLQFPNVLRISTTEKPTTGVSEVHGKDGEIFEPSSVCLAKMVQNFIEDSFGDSIPTAWCGDFSDTIKGLIQCSSVDERNLLADTSKIIETNKNCKRKDDLIAVVTGGLLFLGYDASICKSRWEKSPSYPAGEYEYIDVIAEGGRVLIDIDFRSEFEIARPTGNYKTILQNLPYIFVGRSDRLQQLVSIVSEAAKQSLKKRGMHIPPWRKFEYMRAKWLSSHTRTTSPPNDILETVEEMENVENNNQCCVNCDCDQKLVSLPENVSVCDEKIPAMNLPWQPPAVKPKSCDRGGKAVVTGLASLFKERA</sequence>
<dbReference type="PANTHER" id="PTHR31579:SF1">
    <property type="entry name" value="OS03G0796600 PROTEIN"/>
    <property type="match status" value="1"/>
</dbReference>
<comment type="caution">
    <text evidence="1">The sequence shown here is derived from an EMBL/GenBank/DDBJ whole genome shotgun (WGS) entry which is preliminary data.</text>
</comment>
<dbReference type="GO" id="GO:0016301">
    <property type="term" value="F:kinase activity"/>
    <property type="evidence" value="ECO:0007669"/>
    <property type="project" value="UniProtKB-KW"/>
</dbReference>
<dbReference type="Pfam" id="PF04720">
    <property type="entry name" value="PDDEXK_6"/>
    <property type="match status" value="1"/>
</dbReference>
<dbReference type="InterPro" id="IPR006502">
    <property type="entry name" value="PDDEXK-like"/>
</dbReference>
<name>A0AAD8LWS4_9APIA</name>
<keyword evidence="1" id="KW-0418">Kinase</keyword>
<dbReference type="NCBIfam" id="TIGR01615">
    <property type="entry name" value="A_thal_3542"/>
    <property type="match status" value="1"/>
</dbReference>
<proteinExistence type="predicted"/>
<dbReference type="Proteomes" id="UP001237642">
    <property type="component" value="Unassembled WGS sequence"/>
</dbReference>
<dbReference type="AlphaFoldDB" id="A0AAD8LWS4"/>
<gene>
    <name evidence="1" type="ORF">POM88_054731</name>
</gene>